<evidence type="ECO:0000256" key="3">
    <source>
        <dbReference type="ARBA" id="ARBA00022729"/>
    </source>
</evidence>
<dbReference type="OrthoDB" id="8939865at2759"/>
<dbReference type="FunCoup" id="A0A665UDZ7">
    <property type="interactions" value="1210"/>
</dbReference>
<keyword evidence="7" id="KW-0325">Glycoprotein</keyword>
<dbReference type="GO" id="GO:0004896">
    <property type="term" value="F:cytokine receptor activity"/>
    <property type="evidence" value="ECO:0007669"/>
    <property type="project" value="TreeGrafter"/>
</dbReference>
<proteinExistence type="predicted"/>
<dbReference type="SUPFAM" id="SSF49265">
    <property type="entry name" value="Fibronectin type III"/>
    <property type="match status" value="1"/>
</dbReference>
<dbReference type="InterPro" id="IPR036116">
    <property type="entry name" value="FN3_sf"/>
</dbReference>
<evidence type="ECO:0000313" key="12">
    <source>
        <dbReference type="Proteomes" id="UP000472264"/>
    </source>
</evidence>
<dbReference type="Ensembl" id="ENSENLT00000018257.1">
    <property type="protein sequence ID" value="ENSENLP00000017620.1"/>
    <property type="gene ID" value="ENSENLG00000008087.1"/>
</dbReference>
<dbReference type="AlphaFoldDB" id="A0A665UDZ7"/>
<reference evidence="11" key="2">
    <citation type="submission" date="2025-08" db="UniProtKB">
        <authorList>
            <consortium name="Ensembl"/>
        </authorList>
    </citation>
    <scope>IDENTIFICATION</scope>
</reference>
<feature type="transmembrane region" description="Helical" evidence="8">
    <location>
        <begin position="225"/>
        <end position="245"/>
    </location>
</feature>
<comment type="subcellular location">
    <subcellularLocation>
        <location evidence="1">Membrane</location>
        <topology evidence="1">Single-pass type I membrane protein</topology>
    </subcellularLocation>
</comment>
<evidence type="ECO:0000313" key="11">
    <source>
        <dbReference type="Ensembl" id="ENSENLP00000017620.1"/>
    </source>
</evidence>
<dbReference type="OMA" id="PQHENQI"/>
<dbReference type="InterPro" id="IPR013783">
    <property type="entry name" value="Ig-like_fold"/>
</dbReference>
<feature type="signal peptide" evidence="9">
    <location>
        <begin position="1"/>
        <end position="23"/>
    </location>
</feature>
<evidence type="ECO:0000256" key="5">
    <source>
        <dbReference type="ARBA" id="ARBA00023136"/>
    </source>
</evidence>
<accession>A0A665UDZ7</accession>
<evidence type="ECO:0000256" key="4">
    <source>
        <dbReference type="ARBA" id="ARBA00022989"/>
    </source>
</evidence>
<sequence length="538" mass="61246">MALKPVYFLLLWGLTLLTHGVTSMCNITCSTDYKALLNCSCSGSVLTHPVLLQVTCSGEEEVVEGSCEIKPPQSWCIIHQEDLDDVASIGTTCSAKAIQQDNKLIISQPSSWQLSEVVKPQPPFNVQVTHADTFNKITWGNLNPRDCLMYNIRIQDSKNLSKDPFLSFSVEKNYTEINHENLDPRVKYIVDIRAKMCPTNLYTGPWSEWSSTNTIEGNVGADQDYLWPLGFIIFPVLGIAFWFCFQKSHWRQKLQLITYIPKPDEFFKPLYHNYGGNFKEWVKPVFSEYDYLMINSQIQPTTKKPHDILQWNNEEQCYSEILETKKVGQFLQALQQPQNKLPLHFQDGGSSQGTSHSVGHISIHTVTLSGEEFEEEVMSQSSMNTLKCYKDGESFGSFEEDNRGNGDYNLEEPQLSRLDRQNGLLPQHENQISNELSLEHLNFQPHAQIHEPERLSLDSFASNDSNDGYPHVDLDTIDSGFVECSSPGASDSNRGDHIDSDLFNEHKNSNSNYVKQWMVCNTIQEDSTNSENELRETQ</sequence>
<keyword evidence="4 8" id="KW-1133">Transmembrane helix</keyword>
<keyword evidence="12" id="KW-1185">Reference proteome</keyword>
<feature type="chain" id="PRO_5025550825" evidence="9">
    <location>
        <begin position="24"/>
        <end position="538"/>
    </location>
</feature>
<dbReference type="GO" id="GO:0009897">
    <property type="term" value="C:external side of plasma membrane"/>
    <property type="evidence" value="ECO:0007669"/>
    <property type="project" value="TreeGrafter"/>
</dbReference>
<gene>
    <name evidence="11" type="primary">il21r.1</name>
</gene>
<keyword evidence="3 9" id="KW-0732">Signal</keyword>
<evidence type="ECO:0000256" key="6">
    <source>
        <dbReference type="ARBA" id="ARBA00023170"/>
    </source>
</evidence>
<feature type="domain" description="Fibronectin type-III" evidence="10">
    <location>
        <begin position="119"/>
        <end position="217"/>
    </location>
</feature>
<evidence type="ECO:0000259" key="10">
    <source>
        <dbReference type="PROSITE" id="PS50853"/>
    </source>
</evidence>
<name>A0A665UDZ7_ECHNA</name>
<dbReference type="InParanoid" id="A0A665UDZ7"/>
<dbReference type="PANTHER" id="PTHR23037:SF7">
    <property type="entry name" value="INTERLEUKIN-21 RECEPTOR"/>
    <property type="match status" value="1"/>
</dbReference>
<organism evidence="11 12">
    <name type="scientific">Echeneis naucrates</name>
    <name type="common">Live sharksucker</name>
    <dbReference type="NCBI Taxonomy" id="173247"/>
    <lineage>
        <taxon>Eukaryota</taxon>
        <taxon>Metazoa</taxon>
        <taxon>Chordata</taxon>
        <taxon>Craniata</taxon>
        <taxon>Vertebrata</taxon>
        <taxon>Euteleostomi</taxon>
        <taxon>Actinopterygii</taxon>
        <taxon>Neopterygii</taxon>
        <taxon>Teleostei</taxon>
        <taxon>Neoteleostei</taxon>
        <taxon>Acanthomorphata</taxon>
        <taxon>Carangaria</taxon>
        <taxon>Carangiformes</taxon>
        <taxon>Echeneidae</taxon>
        <taxon>Echeneis</taxon>
    </lineage>
</organism>
<evidence type="ECO:0000256" key="9">
    <source>
        <dbReference type="SAM" id="SignalP"/>
    </source>
</evidence>
<dbReference type="Proteomes" id="UP000472264">
    <property type="component" value="Chromosome 6"/>
</dbReference>
<reference evidence="11" key="3">
    <citation type="submission" date="2025-09" db="UniProtKB">
        <authorList>
            <consortium name="Ensembl"/>
        </authorList>
    </citation>
    <scope>IDENTIFICATION</scope>
</reference>
<evidence type="ECO:0000256" key="8">
    <source>
        <dbReference type="SAM" id="Phobius"/>
    </source>
</evidence>
<dbReference type="PANTHER" id="PTHR23037">
    <property type="entry name" value="CYTOKINE RECEPTOR"/>
    <property type="match status" value="1"/>
</dbReference>
<keyword evidence="2 8" id="KW-0812">Transmembrane</keyword>
<keyword evidence="6" id="KW-0675">Receptor</keyword>
<dbReference type="InterPro" id="IPR003961">
    <property type="entry name" value="FN3_dom"/>
</dbReference>
<protein>
    <submittedName>
        <fullName evidence="11">Interleukin-21 receptor-like</fullName>
    </submittedName>
</protein>
<dbReference type="PROSITE" id="PS50853">
    <property type="entry name" value="FN3"/>
    <property type="match status" value="1"/>
</dbReference>
<keyword evidence="5 8" id="KW-0472">Membrane</keyword>
<reference evidence="11" key="1">
    <citation type="submission" date="2021-04" db="EMBL/GenBank/DDBJ databases">
        <authorList>
            <consortium name="Wellcome Sanger Institute Data Sharing"/>
        </authorList>
    </citation>
    <scope>NUCLEOTIDE SEQUENCE [LARGE SCALE GENOMIC DNA]</scope>
</reference>
<dbReference type="Gene3D" id="2.60.40.10">
    <property type="entry name" value="Immunoglobulins"/>
    <property type="match status" value="1"/>
</dbReference>
<evidence type="ECO:0000256" key="2">
    <source>
        <dbReference type="ARBA" id="ARBA00022692"/>
    </source>
</evidence>
<evidence type="ECO:0000256" key="1">
    <source>
        <dbReference type="ARBA" id="ARBA00004479"/>
    </source>
</evidence>
<evidence type="ECO:0000256" key="7">
    <source>
        <dbReference type="ARBA" id="ARBA00023180"/>
    </source>
</evidence>